<evidence type="ECO:0000259" key="1">
    <source>
        <dbReference type="Pfam" id="PF01710"/>
    </source>
</evidence>
<organism evidence="2 3">
    <name type="scientific">Stenomitos frigidus ULC18</name>
    <dbReference type="NCBI Taxonomy" id="2107698"/>
    <lineage>
        <taxon>Bacteria</taxon>
        <taxon>Bacillati</taxon>
        <taxon>Cyanobacteriota</taxon>
        <taxon>Cyanophyceae</taxon>
        <taxon>Leptolyngbyales</taxon>
        <taxon>Leptolyngbyaceae</taxon>
        <taxon>Stenomitos</taxon>
    </lineage>
</organism>
<evidence type="ECO:0000313" key="2">
    <source>
        <dbReference type="EMBL" id="PSB27053.1"/>
    </source>
</evidence>
<name>A0A2T1E2T8_9CYAN</name>
<dbReference type="EMBL" id="PVWK01000098">
    <property type="protein sequence ID" value="PSB27053.1"/>
    <property type="molecule type" value="Genomic_DNA"/>
</dbReference>
<dbReference type="Pfam" id="PF01710">
    <property type="entry name" value="HTH_Tnp_IS630"/>
    <property type="match status" value="1"/>
</dbReference>
<dbReference type="InterPro" id="IPR009057">
    <property type="entry name" value="Homeodomain-like_sf"/>
</dbReference>
<dbReference type="InterPro" id="IPR036388">
    <property type="entry name" value="WH-like_DNA-bd_sf"/>
</dbReference>
<reference evidence="3" key="1">
    <citation type="submission" date="2018-02" db="EMBL/GenBank/DDBJ databases">
        <authorList>
            <person name="Moore K."/>
            <person name="Momper L."/>
        </authorList>
    </citation>
    <scope>NUCLEOTIDE SEQUENCE [LARGE SCALE GENOMIC DNA]</scope>
    <source>
        <strain evidence="3">ULC18</strain>
    </source>
</reference>
<gene>
    <name evidence="2" type="ORF">C7B82_18075</name>
</gene>
<dbReference type="Proteomes" id="UP000239576">
    <property type="component" value="Unassembled WGS sequence"/>
</dbReference>
<dbReference type="AlphaFoldDB" id="A0A2T1E2T8"/>
<evidence type="ECO:0000313" key="3">
    <source>
        <dbReference type="Proteomes" id="UP000239576"/>
    </source>
</evidence>
<feature type="domain" description="Transposase Synechocystis PCC 6803" evidence="1">
    <location>
        <begin position="4"/>
        <end position="116"/>
    </location>
</feature>
<proteinExistence type="predicted"/>
<sequence length="118" mass="13517">MKPYSSDLREKIVSAIEKGDSSVRKVAARFTVSENCVERWMLQKRTEGHVVSRKQDGSVSPVMAHQDQLMAIFEQQPDATLAAYCELLFDQTGLWVSQSTMCRTFQRLHLPRKKNTAR</sequence>
<accession>A0A2T1E2T8</accession>
<dbReference type="RefSeq" id="WP_106257672.1">
    <property type="nucleotide sequence ID" value="NZ_CAWNSW010000133.1"/>
</dbReference>
<keyword evidence="3" id="KW-1185">Reference proteome</keyword>
<comment type="caution">
    <text evidence="2">The sequence shown here is derived from an EMBL/GenBank/DDBJ whole genome shotgun (WGS) entry which is preliminary data.</text>
</comment>
<dbReference type="Gene3D" id="1.10.10.10">
    <property type="entry name" value="Winged helix-like DNA-binding domain superfamily/Winged helix DNA-binding domain"/>
    <property type="match status" value="1"/>
</dbReference>
<dbReference type="SUPFAM" id="SSF46689">
    <property type="entry name" value="Homeodomain-like"/>
    <property type="match status" value="1"/>
</dbReference>
<reference evidence="2 3" key="2">
    <citation type="submission" date="2018-03" db="EMBL/GenBank/DDBJ databases">
        <title>The ancient ancestry and fast evolution of plastids.</title>
        <authorList>
            <person name="Moore K.R."/>
            <person name="Magnabosco C."/>
            <person name="Momper L."/>
            <person name="Gold D.A."/>
            <person name="Bosak T."/>
            <person name="Fournier G.P."/>
        </authorList>
    </citation>
    <scope>NUCLEOTIDE SEQUENCE [LARGE SCALE GENOMIC DNA]</scope>
    <source>
        <strain evidence="2 3">ULC18</strain>
    </source>
</reference>
<protein>
    <recommendedName>
        <fullName evidence="1">Transposase Synechocystis PCC 6803 domain-containing protein</fullName>
    </recommendedName>
</protein>
<dbReference type="OrthoDB" id="5511915at2"/>
<dbReference type="InterPro" id="IPR002622">
    <property type="entry name" value="Transposase_14"/>
</dbReference>